<keyword evidence="3" id="KW-1185">Reference proteome</keyword>
<dbReference type="EMBL" id="BONQ01000129">
    <property type="protein sequence ID" value="GIG50307.1"/>
    <property type="molecule type" value="Genomic_DNA"/>
</dbReference>
<gene>
    <name evidence="2" type="ORF">Dsi01nite_083480</name>
</gene>
<accession>A0A919UCF3</accession>
<name>A0A919UCF3_9ACTN</name>
<evidence type="ECO:0000313" key="2">
    <source>
        <dbReference type="EMBL" id="GIG50307.1"/>
    </source>
</evidence>
<comment type="caution">
    <text evidence="2">The sequence shown here is derived from an EMBL/GenBank/DDBJ whole genome shotgun (WGS) entry which is preliminary data.</text>
</comment>
<dbReference type="AlphaFoldDB" id="A0A919UCF3"/>
<evidence type="ECO:0000256" key="1">
    <source>
        <dbReference type="SAM" id="Coils"/>
    </source>
</evidence>
<protein>
    <submittedName>
        <fullName evidence="2">Uncharacterized protein</fullName>
    </submittedName>
</protein>
<dbReference type="RefSeq" id="WP_203851953.1">
    <property type="nucleotide sequence ID" value="NZ_BAAAVW010000027.1"/>
</dbReference>
<organism evidence="2 3">
    <name type="scientific">Dactylosporangium siamense</name>
    <dbReference type="NCBI Taxonomy" id="685454"/>
    <lineage>
        <taxon>Bacteria</taxon>
        <taxon>Bacillati</taxon>
        <taxon>Actinomycetota</taxon>
        <taxon>Actinomycetes</taxon>
        <taxon>Micromonosporales</taxon>
        <taxon>Micromonosporaceae</taxon>
        <taxon>Dactylosporangium</taxon>
    </lineage>
</organism>
<keyword evidence="1" id="KW-0175">Coiled coil</keyword>
<evidence type="ECO:0000313" key="3">
    <source>
        <dbReference type="Proteomes" id="UP000660611"/>
    </source>
</evidence>
<feature type="coiled-coil region" evidence="1">
    <location>
        <begin position="22"/>
        <end position="49"/>
    </location>
</feature>
<reference evidence="2" key="1">
    <citation type="submission" date="2021-01" db="EMBL/GenBank/DDBJ databases">
        <title>Whole genome shotgun sequence of Dactylosporangium siamense NBRC 106093.</title>
        <authorList>
            <person name="Komaki H."/>
            <person name="Tamura T."/>
        </authorList>
    </citation>
    <scope>NUCLEOTIDE SEQUENCE</scope>
    <source>
        <strain evidence="2">NBRC 106093</strain>
    </source>
</reference>
<sequence>MIAPDEPVAGGFPPSDAVLLRVRRLESRVQLLELTVRDLAAALDRLDRDDAVTVVRRALDQLS</sequence>
<proteinExistence type="predicted"/>
<dbReference type="Proteomes" id="UP000660611">
    <property type="component" value="Unassembled WGS sequence"/>
</dbReference>